<comment type="caution">
    <text evidence="1">The sequence shown here is derived from an EMBL/GenBank/DDBJ whole genome shotgun (WGS) entry which is preliminary data.</text>
</comment>
<accession>A0ABR7S1H5</accession>
<sequence>MLTLRLFSEKERKWHGGETCWQAVQVFLFEHIGHRLIFRRDDTPGASAYGEQVEFDALMSKWPGSTR</sequence>
<dbReference type="EMBL" id="LZEU01000001">
    <property type="protein sequence ID" value="MBC9250882.1"/>
    <property type="molecule type" value="Genomic_DNA"/>
</dbReference>
<proteinExistence type="predicted"/>
<name>A0ABR7S1H5_AQUAC</name>
<organism evidence="1 2">
    <name type="scientific">Aquipseudomonas alcaligenes</name>
    <name type="common">Pseudomonas alcaligenes</name>
    <dbReference type="NCBI Taxonomy" id="43263"/>
    <lineage>
        <taxon>Bacteria</taxon>
        <taxon>Pseudomonadati</taxon>
        <taxon>Pseudomonadota</taxon>
        <taxon>Gammaproteobacteria</taxon>
        <taxon>Pseudomonadales</taxon>
        <taxon>Pseudomonadaceae</taxon>
        <taxon>Aquipseudomonas</taxon>
    </lineage>
</organism>
<gene>
    <name evidence="1" type="ORF">A9179_11395</name>
</gene>
<evidence type="ECO:0000313" key="2">
    <source>
        <dbReference type="Proteomes" id="UP000744555"/>
    </source>
</evidence>
<evidence type="ECO:0000313" key="1">
    <source>
        <dbReference type="EMBL" id="MBC9250882.1"/>
    </source>
</evidence>
<dbReference type="Proteomes" id="UP000744555">
    <property type="component" value="Unassembled WGS sequence"/>
</dbReference>
<reference evidence="1 2" key="1">
    <citation type="submission" date="2016-06" db="EMBL/GenBank/DDBJ databases">
        <authorList>
            <person name="Ramos C."/>
            <person name="Pintado A."/>
            <person name="Crespo-Gomez J.I."/>
        </authorList>
    </citation>
    <scope>NUCLEOTIDE SEQUENCE [LARGE SCALE GENOMIC DNA]</scope>
    <source>
        <strain evidence="1 2">AVO110</strain>
    </source>
</reference>
<keyword evidence="2" id="KW-1185">Reference proteome</keyword>
<protein>
    <submittedName>
        <fullName evidence="1">Uncharacterized protein</fullName>
    </submittedName>
</protein>